<evidence type="ECO:0000313" key="1">
    <source>
        <dbReference type="EMBL" id="RAK24631.1"/>
    </source>
</evidence>
<dbReference type="Proteomes" id="UP000249453">
    <property type="component" value="Unassembled WGS sequence"/>
</dbReference>
<organism evidence="1 2">
    <name type="scientific">Falsochrobactrum ovis</name>
    <dbReference type="NCBI Taxonomy" id="1293442"/>
    <lineage>
        <taxon>Bacteria</taxon>
        <taxon>Pseudomonadati</taxon>
        <taxon>Pseudomonadota</taxon>
        <taxon>Alphaproteobacteria</taxon>
        <taxon>Hyphomicrobiales</taxon>
        <taxon>Brucellaceae</taxon>
        <taxon>Falsochrobactrum</taxon>
    </lineage>
</organism>
<name>A0A364JRP4_9HYPH</name>
<dbReference type="AlphaFoldDB" id="A0A364JRP4"/>
<proteinExistence type="predicted"/>
<dbReference type="EMBL" id="QLMK01000030">
    <property type="protein sequence ID" value="RAK24631.1"/>
    <property type="molecule type" value="Genomic_DNA"/>
</dbReference>
<feature type="non-terminal residue" evidence="1">
    <location>
        <position position="72"/>
    </location>
</feature>
<evidence type="ECO:0000313" key="2">
    <source>
        <dbReference type="Proteomes" id="UP000249453"/>
    </source>
</evidence>
<comment type="caution">
    <text evidence="1">The sequence shown here is derived from an EMBL/GenBank/DDBJ whole genome shotgun (WGS) entry which is preliminary data.</text>
</comment>
<accession>A0A364JRP4</accession>
<reference evidence="1 2" key="1">
    <citation type="submission" date="2018-06" db="EMBL/GenBank/DDBJ databases">
        <title>Genomic Encyclopedia of Type Strains, Phase IV (KMG-IV): sequencing the most valuable type-strain genomes for metagenomic binning, comparative biology and taxonomic classification.</title>
        <authorList>
            <person name="Goeker M."/>
        </authorList>
    </citation>
    <scope>NUCLEOTIDE SEQUENCE [LARGE SCALE GENOMIC DNA]</scope>
    <source>
        <strain evidence="1 2">DSM 26720</strain>
    </source>
</reference>
<gene>
    <name evidence="1" type="ORF">C7374_1301</name>
</gene>
<keyword evidence="2" id="KW-1185">Reference proteome</keyword>
<sequence>MILLNRVVHIFTATNGNRFSSLAEPALCIALHYSYSVGLAGVVTLSFSDRKGPWLVDIQAKQAAIFHASKAS</sequence>
<protein>
    <submittedName>
        <fullName evidence="1">Uncharacterized protein</fullName>
    </submittedName>
</protein>